<keyword evidence="4" id="KW-0804">Transcription</keyword>
<dbReference type="InterPro" id="IPR000270">
    <property type="entry name" value="PB1_dom"/>
</dbReference>
<evidence type="ECO:0000256" key="2">
    <source>
        <dbReference type="ARBA" id="ARBA00023015"/>
    </source>
</evidence>
<dbReference type="GO" id="GO:0003700">
    <property type="term" value="F:DNA-binding transcription factor activity"/>
    <property type="evidence" value="ECO:0007669"/>
    <property type="project" value="InterPro"/>
</dbReference>
<evidence type="ECO:0000256" key="4">
    <source>
        <dbReference type="ARBA" id="ARBA00023163"/>
    </source>
</evidence>
<proteinExistence type="predicted"/>
<dbReference type="Pfam" id="PF02042">
    <property type="entry name" value="RWP-RK"/>
    <property type="match status" value="1"/>
</dbReference>
<sequence length="930" mass="103305">MEDGGFKTDSVSRNLPGAAMDLDFMDELLYDGCWLTTDGLNISQPGLSSSTVPNDSSQYFPFVDTNLHQQINQDGMENNFPENPPLSNPKVEQLADDESQDHKSVKITTSSVSAGFPNEGSELSRSFWIEPRADPGPTSSVKVRLMHAIRRLKECTKDREVLVQIWVPTKKEGKHVLTTTDQPCFVSLKSESLARYRYVSENYHFPVEGDSKESLGLPGRVFLGKLPESTPDVRFFRNDEYPRKTYAKQYNISGSLAVPVFERGTGTCLGVVEVITTTRYINYRSELETICKALEAFDLRSSQDFCPPSVKACKEFCQAAVPEISEILGSVCETHKLPLALTWARCFQQGKGGCRHFDEKFANCISTVDSACFVDDRECLVFHAACSEQFLSLGQGIVGRAFVTNKQCFASDVTAFSKTDYPLSHHAKVLGLHAAVAIPLRSTHDGSADFVLELFLPKDCRDPEEHKQMQELLPIAIQQACRSLQVVMDKELEGNRSWQMAIASNEINNKQETHIFAASSLNEPYPLGSSWFAQMLEAQQKGKRVCVSWDNPEEPKEEFKVATHWDEGLEKLYEGQVFAESGQLQQNSGRKDSTEGGNNSSFAGQQSLGSRKTGEKRRTKTEKTISLEVLRQYFAGSLKDAAKSIGVCPTTLKRICRQHGISRWPSRKLKKVGHSLKKLQLVIDSVQGAEGAIQIGSFYNTFPELTSPSFCRKPSLMMNENLKPLNPQPESGTSNAGATASKSPSSSCSQSSGSSISCSTGAKEHTITNNTSNTEDALAVEDPGGVLKRTLSDAELHALYREEPKPLARSQSHKILGDQPSLDQILPPLGKGSGKNLRENGAFRVKANFGEDKVRFSLQPSWCFKDLQQELAKRFNISDVCKIDLKYLDDDHEWVLLTCDADLEECKDIYRLTQSQTIKLSVHQASQNLR</sequence>
<dbReference type="Pfam" id="PF00564">
    <property type="entry name" value="PB1"/>
    <property type="match status" value="1"/>
</dbReference>
<keyword evidence="3" id="KW-0238">DNA-binding</keyword>
<comment type="subunit">
    <text evidence="1">Homodimers and heterodimers.</text>
</comment>
<protein>
    <recommendedName>
        <fullName evidence="10">RWP-RK domain-containing protein</fullName>
    </recommendedName>
</protein>
<feature type="domain" description="PB1" evidence="8">
    <location>
        <begin position="842"/>
        <end position="925"/>
    </location>
</feature>
<name>A0A2C9V1W7_MANES</name>
<dbReference type="CDD" id="cd06407">
    <property type="entry name" value="PB1_NLP"/>
    <property type="match status" value="1"/>
</dbReference>
<evidence type="ECO:0000256" key="1">
    <source>
        <dbReference type="ARBA" id="ARBA00011726"/>
    </source>
</evidence>
<dbReference type="PANTHER" id="PTHR32002">
    <property type="entry name" value="PROTEIN NLP8"/>
    <property type="match status" value="1"/>
</dbReference>
<evidence type="ECO:0000313" key="9">
    <source>
        <dbReference type="EMBL" id="OAY37559.1"/>
    </source>
</evidence>
<feature type="compositionally biased region" description="Polar residues" evidence="6">
    <location>
        <begin position="728"/>
        <end position="740"/>
    </location>
</feature>
<dbReference type="InterPro" id="IPR034891">
    <property type="entry name" value="PB1_NLP"/>
</dbReference>
<dbReference type="InterPro" id="IPR055081">
    <property type="entry name" value="NLP1-9_GAF"/>
</dbReference>
<feature type="domain" description="RWP-RK" evidence="7">
    <location>
        <begin position="611"/>
        <end position="692"/>
    </location>
</feature>
<feature type="compositionally biased region" description="Polar residues" evidence="6">
    <location>
        <begin position="595"/>
        <end position="610"/>
    </location>
</feature>
<dbReference type="AlphaFoldDB" id="A0A2C9V1W7"/>
<dbReference type="SUPFAM" id="SSF54277">
    <property type="entry name" value="CAD &amp; PB1 domains"/>
    <property type="match status" value="1"/>
</dbReference>
<accession>A0A2C9V1W7</accession>
<dbReference type="OrthoDB" id="6270329at2759"/>
<dbReference type="Pfam" id="PF22922">
    <property type="entry name" value="GAF_NLP"/>
    <property type="match status" value="2"/>
</dbReference>
<dbReference type="PANTHER" id="PTHR32002:SF46">
    <property type="entry name" value="PROTEIN NLP2"/>
    <property type="match status" value="1"/>
</dbReference>
<reference evidence="9" key="1">
    <citation type="submission" date="2016-02" db="EMBL/GenBank/DDBJ databases">
        <title>WGS assembly of Manihot esculenta.</title>
        <authorList>
            <person name="Bredeson J.V."/>
            <person name="Prochnik S.E."/>
            <person name="Lyons J.B."/>
            <person name="Schmutz J."/>
            <person name="Grimwood J."/>
            <person name="Vrebalov J."/>
            <person name="Bart R.S."/>
            <person name="Amuge T."/>
            <person name="Ferguson M.E."/>
            <person name="Green R."/>
            <person name="Putnam N."/>
            <person name="Stites J."/>
            <person name="Rounsley S."/>
            <person name="Rokhsar D.S."/>
        </authorList>
    </citation>
    <scope>NUCLEOTIDE SEQUENCE [LARGE SCALE GENOMIC DNA]</scope>
    <source>
        <tissue evidence="9">Leaf</tissue>
    </source>
</reference>
<evidence type="ECO:0000259" key="7">
    <source>
        <dbReference type="PROSITE" id="PS51519"/>
    </source>
</evidence>
<feature type="compositionally biased region" description="Low complexity" evidence="6">
    <location>
        <begin position="741"/>
        <end position="759"/>
    </location>
</feature>
<dbReference type="SMART" id="SM00666">
    <property type="entry name" value="PB1"/>
    <property type="match status" value="1"/>
</dbReference>
<dbReference type="STRING" id="3983.A0A2C9V1W7"/>
<dbReference type="InterPro" id="IPR053793">
    <property type="entry name" value="PB1-like"/>
</dbReference>
<gene>
    <name evidence="9" type="ORF">MANES_11G110900</name>
</gene>
<feature type="region of interest" description="Disordered" evidence="6">
    <location>
        <begin position="583"/>
        <end position="621"/>
    </location>
</feature>
<dbReference type="InterPro" id="IPR003035">
    <property type="entry name" value="RWP-RK_dom"/>
</dbReference>
<organism evidence="9">
    <name type="scientific">Manihot esculenta</name>
    <name type="common">Cassava</name>
    <name type="synonym">Jatropha manihot</name>
    <dbReference type="NCBI Taxonomy" id="3983"/>
    <lineage>
        <taxon>Eukaryota</taxon>
        <taxon>Viridiplantae</taxon>
        <taxon>Streptophyta</taxon>
        <taxon>Embryophyta</taxon>
        <taxon>Tracheophyta</taxon>
        <taxon>Spermatophyta</taxon>
        <taxon>Magnoliopsida</taxon>
        <taxon>eudicotyledons</taxon>
        <taxon>Gunneridae</taxon>
        <taxon>Pentapetalae</taxon>
        <taxon>rosids</taxon>
        <taxon>fabids</taxon>
        <taxon>Malpighiales</taxon>
        <taxon>Euphorbiaceae</taxon>
        <taxon>Crotonoideae</taxon>
        <taxon>Manihoteae</taxon>
        <taxon>Manihot</taxon>
    </lineage>
</organism>
<evidence type="ECO:0000256" key="6">
    <source>
        <dbReference type="SAM" id="MobiDB-lite"/>
    </source>
</evidence>
<feature type="region of interest" description="Disordered" evidence="6">
    <location>
        <begin position="719"/>
        <end position="761"/>
    </location>
</feature>
<keyword evidence="2" id="KW-0805">Transcription regulation</keyword>
<dbReference type="PROSITE" id="PS51519">
    <property type="entry name" value="RWP_RK"/>
    <property type="match status" value="1"/>
</dbReference>
<dbReference type="OMA" id="FLIQIWV"/>
<evidence type="ECO:0008006" key="10">
    <source>
        <dbReference type="Google" id="ProtNLM"/>
    </source>
</evidence>
<dbReference type="InterPro" id="IPR045012">
    <property type="entry name" value="NLP"/>
</dbReference>
<keyword evidence="5" id="KW-0539">Nucleus</keyword>
<dbReference type="Gene3D" id="3.10.20.90">
    <property type="entry name" value="Phosphatidylinositol 3-kinase Catalytic Subunit, Chain A, domain 1"/>
    <property type="match status" value="1"/>
</dbReference>
<evidence type="ECO:0000256" key="3">
    <source>
        <dbReference type="ARBA" id="ARBA00023125"/>
    </source>
</evidence>
<evidence type="ECO:0000256" key="5">
    <source>
        <dbReference type="ARBA" id="ARBA00023242"/>
    </source>
</evidence>
<dbReference type="EMBL" id="CM004397">
    <property type="protein sequence ID" value="OAY37559.1"/>
    <property type="molecule type" value="Genomic_DNA"/>
</dbReference>
<dbReference type="PROSITE" id="PS51745">
    <property type="entry name" value="PB1"/>
    <property type="match status" value="1"/>
</dbReference>
<dbReference type="GO" id="GO:0003677">
    <property type="term" value="F:DNA binding"/>
    <property type="evidence" value="ECO:0007669"/>
    <property type="project" value="UniProtKB-KW"/>
</dbReference>
<evidence type="ECO:0000259" key="8">
    <source>
        <dbReference type="PROSITE" id="PS51745"/>
    </source>
</evidence>
<dbReference type="SMR" id="A0A2C9V1W7"/>